<gene>
    <name evidence="5" type="ORF">SAMN05660235_02011</name>
</gene>
<reference evidence="6" key="1">
    <citation type="submission" date="2016-10" db="EMBL/GenBank/DDBJ databases">
        <authorList>
            <person name="Varghese N."/>
            <person name="Submissions S."/>
        </authorList>
    </citation>
    <scope>NUCLEOTIDE SEQUENCE [LARGE SCALE GENOMIC DNA]</scope>
    <source>
        <strain evidence="6">DSM 23256</strain>
    </source>
</reference>
<keyword evidence="6" id="KW-1185">Reference proteome</keyword>
<dbReference type="GO" id="GO:0004368">
    <property type="term" value="F:glycerol-3-phosphate dehydrogenase (quinone) activity"/>
    <property type="evidence" value="ECO:0007669"/>
    <property type="project" value="InterPro"/>
</dbReference>
<organism evidence="5 6">
    <name type="scientific">Sporolituus thermophilus DSM 23256</name>
    <dbReference type="NCBI Taxonomy" id="1123285"/>
    <lineage>
        <taxon>Bacteria</taxon>
        <taxon>Bacillati</taxon>
        <taxon>Bacillota</taxon>
        <taxon>Negativicutes</taxon>
        <taxon>Selenomonadales</taxon>
        <taxon>Sporomusaceae</taxon>
        <taxon>Sporolituus</taxon>
    </lineage>
</organism>
<dbReference type="InterPro" id="IPR009158">
    <property type="entry name" value="G3P_DH_GlpB_su"/>
</dbReference>
<name>A0A1G7M681_9FIRM</name>
<accession>A0A1G7M681</accession>
<evidence type="ECO:0000259" key="4">
    <source>
        <dbReference type="Pfam" id="PF00890"/>
    </source>
</evidence>
<keyword evidence="1" id="KW-0285">Flavoprotein</keyword>
<dbReference type="STRING" id="1123285.SAMN05660235_02011"/>
<evidence type="ECO:0000256" key="1">
    <source>
        <dbReference type="ARBA" id="ARBA00022630"/>
    </source>
</evidence>
<protein>
    <submittedName>
        <fullName evidence="5">Glycerol 3-phosphate dehydrogenase (Quinone) subunit B</fullName>
    </submittedName>
</protein>
<evidence type="ECO:0000256" key="3">
    <source>
        <dbReference type="ARBA" id="ARBA00023002"/>
    </source>
</evidence>
<sequence>MRESDVIVIGGGLAGLMAAATAARQGKKVTLLTKGAGTLTVGSGVIDVLGYVNATAVISPYQSITALSADHPYTIMGRETVEQGLESFLAICREEGYPFAGSLHQNIWLPTVAGTLKPSCLVPETMNPLGMECAAKVVVVGFRGLKDFYPQLVVKGLKQIAPYRGNYHIMEIDLQLTGGRDVTFLDIARRLDTAEGRGSLVKHLSAHVGSGDWVLLPPVLGTEPDYNIWKQLEQELGCRLVELVAPPPAVTGSRLHKLFVRHLRRLGVNIVENAFVRSADYSKHHCRAVITQGWGREREYFADAFILATGGFLGGGLIAEPNRVYEPIFGLPVEIPAAWEMWSNRDLFDCTGHMFGRAGIRINGQLRPLGPNGQVVLENVYLAGKMLAGYDYCLEKSGNGVAVVSGYQAAILALAGVKGC</sequence>
<feature type="domain" description="FAD-dependent oxidoreductase 2 FAD-binding" evidence="4">
    <location>
        <begin position="5"/>
        <end position="401"/>
    </location>
</feature>
<evidence type="ECO:0000256" key="2">
    <source>
        <dbReference type="ARBA" id="ARBA00022643"/>
    </source>
</evidence>
<keyword evidence="3" id="KW-0560">Oxidoreductase</keyword>
<dbReference type="RefSeq" id="WP_093690480.1">
    <property type="nucleotide sequence ID" value="NZ_FNBU01000015.1"/>
</dbReference>
<dbReference type="InterPro" id="IPR050315">
    <property type="entry name" value="FAD-oxidoreductase_2"/>
</dbReference>
<dbReference type="OrthoDB" id="140595at2"/>
<dbReference type="EMBL" id="FNBU01000015">
    <property type="protein sequence ID" value="SDF56720.1"/>
    <property type="molecule type" value="Genomic_DNA"/>
</dbReference>
<dbReference type="NCBIfam" id="TIGR03378">
    <property type="entry name" value="glycerol3P_GlpB"/>
    <property type="match status" value="1"/>
</dbReference>
<proteinExistence type="predicted"/>
<dbReference type="InterPro" id="IPR003953">
    <property type="entry name" value="FAD-dep_OxRdtase_2_FAD-bd"/>
</dbReference>
<dbReference type="InterPro" id="IPR036188">
    <property type="entry name" value="FAD/NAD-bd_sf"/>
</dbReference>
<dbReference type="AlphaFoldDB" id="A0A1G7M681"/>
<dbReference type="PANTHER" id="PTHR43400">
    <property type="entry name" value="FUMARATE REDUCTASE"/>
    <property type="match status" value="1"/>
</dbReference>
<keyword evidence="2" id="KW-0288">FMN</keyword>
<dbReference type="PIRSF" id="PIRSF000141">
    <property type="entry name" value="Anaerobic_G3P_dh"/>
    <property type="match status" value="1"/>
</dbReference>
<evidence type="ECO:0000313" key="6">
    <source>
        <dbReference type="Proteomes" id="UP000243333"/>
    </source>
</evidence>
<dbReference type="Proteomes" id="UP000243333">
    <property type="component" value="Unassembled WGS sequence"/>
</dbReference>
<dbReference type="Pfam" id="PF00890">
    <property type="entry name" value="FAD_binding_2"/>
    <property type="match status" value="1"/>
</dbReference>
<dbReference type="GO" id="GO:0009331">
    <property type="term" value="C:glycerol-3-phosphate dehydrogenase (FAD) complex"/>
    <property type="evidence" value="ECO:0007669"/>
    <property type="project" value="InterPro"/>
</dbReference>
<dbReference type="Gene3D" id="3.50.50.60">
    <property type="entry name" value="FAD/NAD(P)-binding domain"/>
    <property type="match status" value="1"/>
</dbReference>
<dbReference type="SUPFAM" id="SSF51905">
    <property type="entry name" value="FAD/NAD(P)-binding domain"/>
    <property type="match status" value="1"/>
</dbReference>
<evidence type="ECO:0000313" key="5">
    <source>
        <dbReference type="EMBL" id="SDF56720.1"/>
    </source>
</evidence>